<evidence type="ECO:0000256" key="2">
    <source>
        <dbReference type="SAM" id="SignalP"/>
    </source>
</evidence>
<feature type="transmembrane region" description="Helical" evidence="1">
    <location>
        <begin position="500"/>
        <end position="518"/>
    </location>
</feature>
<feature type="transmembrane region" description="Helical" evidence="1">
    <location>
        <begin position="341"/>
        <end position="358"/>
    </location>
</feature>
<dbReference type="RefSeq" id="XP_065649542.1">
    <property type="nucleotide sequence ID" value="XM_065793470.1"/>
</dbReference>
<evidence type="ECO:0000313" key="5">
    <source>
        <dbReference type="RefSeq" id="XP_065649542.1"/>
    </source>
</evidence>
<dbReference type="PANTHER" id="PTHR11161:SF0">
    <property type="entry name" value="O-ACYLTRANSFERASE LIKE PROTEIN"/>
    <property type="match status" value="1"/>
</dbReference>
<dbReference type="Pfam" id="PF01757">
    <property type="entry name" value="Acyl_transf_3"/>
    <property type="match status" value="1"/>
</dbReference>
<name>A0ABM4BKH7_HYDVU</name>
<keyword evidence="1" id="KW-1133">Transmembrane helix</keyword>
<feature type="transmembrane region" description="Helical" evidence="1">
    <location>
        <begin position="293"/>
        <end position="321"/>
    </location>
</feature>
<keyword evidence="4" id="KW-1185">Reference proteome</keyword>
<feature type="transmembrane region" description="Helical" evidence="1">
    <location>
        <begin position="605"/>
        <end position="626"/>
    </location>
</feature>
<protein>
    <submittedName>
        <fullName evidence="5">Nose resistant to fluoxetine protein 6 isoform X2</fullName>
    </submittedName>
</protein>
<feature type="transmembrane region" description="Helical" evidence="1">
    <location>
        <begin position="172"/>
        <end position="192"/>
    </location>
</feature>
<evidence type="ECO:0000259" key="3">
    <source>
        <dbReference type="SMART" id="SM00703"/>
    </source>
</evidence>
<dbReference type="InterPro" id="IPR052728">
    <property type="entry name" value="O2_lipid_transport_reg"/>
</dbReference>
<dbReference type="InterPro" id="IPR002656">
    <property type="entry name" value="Acyl_transf_3_dom"/>
</dbReference>
<feature type="chain" id="PRO_5046059183" evidence="2">
    <location>
        <begin position="18"/>
        <end position="674"/>
    </location>
</feature>
<keyword evidence="1" id="KW-0812">Transmembrane</keyword>
<feature type="transmembrane region" description="Helical" evidence="1">
    <location>
        <begin position="414"/>
        <end position="430"/>
    </location>
</feature>
<reference evidence="5" key="1">
    <citation type="submission" date="2025-08" db="UniProtKB">
        <authorList>
            <consortium name="RefSeq"/>
        </authorList>
    </citation>
    <scope>IDENTIFICATION</scope>
</reference>
<proteinExistence type="predicted"/>
<dbReference type="GeneID" id="100204488"/>
<feature type="transmembrane region" description="Helical" evidence="1">
    <location>
        <begin position="530"/>
        <end position="551"/>
    </location>
</feature>
<keyword evidence="2" id="KW-0732">Signal</keyword>
<dbReference type="InterPro" id="IPR006621">
    <property type="entry name" value="Nose-resist-to-fluoxetine_N"/>
</dbReference>
<feature type="domain" description="Nose resistant-to-fluoxetine protein N-terminal" evidence="3">
    <location>
        <begin position="60"/>
        <end position="168"/>
    </location>
</feature>
<feature type="transmembrane region" description="Helical" evidence="1">
    <location>
        <begin position="256"/>
        <end position="273"/>
    </location>
</feature>
<dbReference type="PANTHER" id="PTHR11161">
    <property type="entry name" value="O-ACYLTRANSFERASE"/>
    <property type="match status" value="1"/>
</dbReference>
<organism evidence="4 5">
    <name type="scientific">Hydra vulgaris</name>
    <name type="common">Hydra</name>
    <name type="synonym">Hydra attenuata</name>
    <dbReference type="NCBI Taxonomy" id="6087"/>
    <lineage>
        <taxon>Eukaryota</taxon>
        <taxon>Metazoa</taxon>
        <taxon>Cnidaria</taxon>
        <taxon>Hydrozoa</taxon>
        <taxon>Hydroidolina</taxon>
        <taxon>Anthoathecata</taxon>
        <taxon>Aplanulata</taxon>
        <taxon>Hydridae</taxon>
        <taxon>Hydra</taxon>
    </lineage>
</organism>
<feature type="transmembrane region" description="Helical" evidence="1">
    <location>
        <begin position="638"/>
        <end position="660"/>
    </location>
</feature>
<sequence length="674" mass="76508">MFKELLFTFFYLSVIKCENNSSNNDPYGIKSFILNYKNKSLLNIFESLDLFGLKNSANMSNECIKVITNFTASSTGKYIDTLPKPQNVLLGNMQWLGSYDECVGIEGAKYCLSPMNISSSPFLGEVGICMPKQCTTKDIGVILNVISGITRNGVIFTPPVICDSPIEYENGAIISIILCGLLLLLTLFGTLLDGKTLPRLKHTEQDKVLLVNDVEHHDPSNNKNVKTFFDCFSLIKNVPVILSTETKKGAIESLNGIRVLSLTWVILGHMYFVPIQSQLFDNPLSLLKTVRSFGFLSVGNAYVSVDTFFLLSGLLVTYLSLRRMDLKNGKLPLLKFYIHRYIRLTPTYGFVILIWNNLFPLTVTGPHGIMIRYGDFQKPCNSYWWSNLLYINNFYPGDFMKQCLGWSWYLANDMQFYIISPAIIYALYWFEKRYEKRSSYLFSFLFLGAITSISLLSTGLVVGINDYPSVLTALYLPNNPRISRAAGFQNNVYEKPHTRFAPYAIGMLLGYIISRNILVREKKAKKIFFILGWLLSIATGLAVVYGVWGVFKSDGHFFNGEENVIYGTFHRVAWACAVAWVVYACHNNAGGLINKFLSWKFWIPLSRLSFNAYLIHLAVIVYFYNIQENGIHYQANMMAFNFVSVTVISYACAFVLAVCVEYPVFNIESMFFEL</sequence>
<evidence type="ECO:0000256" key="1">
    <source>
        <dbReference type="SAM" id="Phobius"/>
    </source>
</evidence>
<feature type="transmembrane region" description="Helical" evidence="1">
    <location>
        <begin position="442"/>
        <end position="464"/>
    </location>
</feature>
<gene>
    <name evidence="5" type="primary">LOC100204488</name>
</gene>
<dbReference type="Proteomes" id="UP001652625">
    <property type="component" value="Chromosome 03"/>
</dbReference>
<feature type="signal peptide" evidence="2">
    <location>
        <begin position="1"/>
        <end position="17"/>
    </location>
</feature>
<keyword evidence="1" id="KW-0472">Membrane</keyword>
<accession>A0ABM4BKH7</accession>
<dbReference type="SMART" id="SM00703">
    <property type="entry name" value="NRF"/>
    <property type="match status" value="1"/>
</dbReference>
<evidence type="ECO:0000313" key="4">
    <source>
        <dbReference type="Proteomes" id="UP001652625"/>
    </source>
</evidence>